<dbReference type="Gene3D" id="3.40.50.300">
    <property type="entry name" value="P-loop containing nucleotide triphosphate hydrolases"/>
    <property type="match status" value="1"/>
</dbReference>
<accession>A0A6M4X6Q9</accession>
<evidence type="ECO:0000256" key="1">
    <source>
        <dbReference type="SAM" id="Coils"/>
    </source>
</evidence>
<proteinExistence type="predicted"/>
<name>A0A6M4X6Q9_9ACTN</name>
<gene>
    <name evidence="2" type="ORF">G9272_41085</name>
</gene>
<dbReference type="EMBL" id="CP049838">
    <property type="protein sequence ID" value="QJT05936.1"/>
    <property type="molecule type" value="Genomic_DNA"/>
</dbReference>
<evidence type="ECO:0000313" key="2">
    <source>
        <dbReference type="EMBL" id="QJT05936.1"/>
    </source>
</evidence>
<reference evidence="2" key="1">
    <citation type="submission" date="2020-03" db="EMBL/GenBank/DDBJ databases">
        <title>Molecular networking-based the target discovery of potent antiproliferative macrolactams: 5/6/7/16 polycyclic ansamycins and glycosylated trienomycin from Streptomyces cacaoi subsp. asoensis.</title>
        <authorList>
            <person name="Liu L.-L."/>
        </authorList>
    </citation>
    <scope>NUCLEOTIDE SEQUENCE [LARGE SCALE GENOMIC DNA]</scope>
    <source>
        <strain evidence="2">H2S5</strain>
    </source>
</reference>
<keyword evidence="1" id="KW-0175">Coiled coil</keyword>
<dbReference type="RefSeq" id="WP_171401247.1">
    <property type="nucleotide sequence ID" value="NZ_CP049838.1"/>
</dbReference>
<evidence type="ECO:0000313" key="3">
    <source>
        <dbReference type="Proteomes" id="UP000502665"/>
    </source>
</evidence>
<feature type="coiled-coil region" evidence="1">
    <location>
        <begin position="217"/>
        <end position="244"/>
    </location>
</feature>
<dbReference type="InterPro" id="IPR027417">
    <property type="entry name" value="P-loop_NTPase"/>
</dbReference>
<sequence>MNDTSADPRTVPSPPNHLEELARAVAELHAAHGPFDDGPVLDDTRGDAPRDAATADGAVHVVAVVGERGRGRTTVARQLATTPARIIDAPPWGSPGALPDADVVVVVVAAGSPLGMSERQAVEASADRTGGAPVLVAVTRLDTLDEEERPTVLSYVQRRARTILPAIRVVPAGRTPDEGHDLRTEVAAALGMTTREARARRRLRVRMGEELALLGERATHEAALQAQRRQHREAQQAAAKAARAAGEERWADILATLTRRSAQEVTAAHTRIRAHRASLLQDVLAAHERGDPAAPNRVDLATRAILAQGRGQADAALAGSREEAVRQVHDRFRMDLAAFLAEPSDAAWTRAPEPAPAPATPPPGQRRYTAATVAAGASLTVVNLARGANVQAVGIAGLTSFLLALDHRERGKARAAAARDQADRIVAVMEEWTARCTDDGYTALLSGVCAAREQWRAEASPAAPADGDDAEEPDWSGVQGRVAELELVLRELNRGEYVQKGEVC</sequence>
<dbReference type="AlphaFoldDB" id="A0A6M4X6Q9"/>
<dbReference type="SUPFAM" id="SSF52540">
    <property type="entry name" value="P-loop containing nucleoside triphosphate hydrolases"/>
    <property type="match status" value="1"/>
</dbReference>
<protein>
    <submittedName>
        <fullName evidence="2">Uncharacterized protein</fullName>
    </submittedName>
</protein>
<dbReference type="Proteomes" id="UP000502665">
    <property type="component" value="Chromosome"/>
</dbReference>
<keyword evidence="3" id="KW-1185">Reference proteome</keyword>
<organism evidence="2 3">
    <name type="scientific">Streptomyces asoensis</name>
    <dbReference type="NCBI Taxonomy" id="249586"/>
    <lineage>
        <taxon>Bacteria</taxon>
        <taxon>Bacillati</taxon>
        <taxon>Actinomycetota</taxon>
        <taxon>Actinomycetes</taxon>
        <taxon>Kitasatosporales</taxon>
        <taxon>Streptomycetaceae</taxon>
        <taxon>Streptomyces</taxon>
    </lineage>
</organism>